<evidence type="ECO:0000256" key="9">
    <source>
        <dbReference type="ARBA" id="ARBA00023136"/>
    </source>
</evidence>
<gene>
    <name evidence="11" type="primary">SEC59_2</name>
    <name evidence="11" type="ORF">IWQ60_004931</name>
</gene>
<feature type="transmembrane region" description="Helical" evidence="10">
    <location>
        <begin position="449"/>
        <end position="466"/>
    </location>
</feature>
<keyword evidence="8 10" id="KW-1133">Transmembrane helix</keyword>
<keyword evidence="9 10" id="KW-0472">Membrane</keyword>
<feature type="transmembrane region" description="Helical" evidence="10">
    <location>
        <begin position="321"/>
        <end position="337"/>
    </location>
</feature>
<dbReference type="EMBL" id="JANBPT010000251">
    <property type="protein sequence ID" value="KAJ1924853.1"/>
    <property type="molecule type" value="Genomic_DNA"/>
</dbReference>
<dbReference type="AlphaFoldDB" id="A0A9W8DZB6"/>
<dbReference type="PANTHER" id="PTHR13205:SF15">
    <property type="entry name" value="DOLICHOL KINASE"/>
    <property type="match status" value="1"/>
</dbReference>
<sequence>MRPLPVTSPPGRPKASRFVTGLAGCVGRPGISSGWLPGLATVPLLLLSILVDSHADSTKLAYLPAVYLIGLLRLSVGFAIVAATHLALYRAQAWPDQTCKALALHFTVGGLLAYPVFPSLGTVGFGALWLGHEAFCSIVWLLAQGLPGSFTLGELLTWASLVTLTSLDLALYSLGKCHWLTPNSPRLPDRPPLFVVIQTVVLFPLVLALVAGGMRRSLRRGPLVQRSFNDAVSYLAACGVVGLATVIYLDHLLGRSCLIWLFEFVASSMLYPAFVMFWGLCLVLSIAVLQGMLWLPETYSRNAIARAQLGQKALRNLGRKYYHVLVVLMFTPALVYVPDLLALALAGGWCILAVLELVRGLGLPPVAEWIDQFMRPFTDHHDAGAAILSHLYLLLGCAIPVWLHGRAPVSRLAGVLTLGIGDAVASVVGQAVGRFRWPGNRSKTVEGSLAFTVSVAIPAVLCLALGRSPWTAGLVAYYVAISAAAAVLEALTDQNDNLFIPLAFCALINFGGL</sequence>
<evidence type="ECO:0000256" key="4">
    <source>
        <dbReference type="ARBA" id="ARBA00022679"/>
    </source>
</evidence>
<feature type="transmembrane region" description="Helical" evidence="10">
    <location>
        <begin position="383"/>
        <end position="403"/>
    </location>
</feature>
<feature type="transmembrane region" description="Helical" evidence="10">
    <location>
        <begin position="269"/>
        <end position="295"/>
    </location>
</feature>
<evidence type="ECO:0000256" key="6">
    <source>
        <dbReference type="ARBA" id="ARBA00022777"/>
    </source>
</evidence>
<evidence type="ECO:0000256" key="10">
    <source>
        <dbReference type="SAM" id="Phobius"/>
    </source>
</evidence>
<evidence type="ECO:0000256" key="5">
    <source>
        <dbReference type="ARBA" id="ARBA00022692"/>
    </source>
</evidence>
<evidence type="ECO:0000313" key="11">
    <source>
        <dbReference type="EMBL" id="KAJ1924853.1"/>
    </source>
</evidence>
<feature type="transmembrane region" description="Helical" evidence="10">
    <location>
        <begin position="193"/>
        <end position="211"/>
    </location>
</feature>
<evidence type="ECO:0000313" key="12">
    <source>
        <dbReference type="Proteomes" id="UP001150569"/>
    </source>
</evidence>
<accession>A0A9W8DZB6</accession>
<organism evidence="11 12">
    <name type="scientific">Tieghemiomyces parasiticus</name>
    <dbReference type="NCBI Taxonomy" id="78921"/>
    <lineage>
        <taxon>Eukaryota</taxon>
        <taxon>Fungi</taxon>
        <taxon>Fungi incertae sedis</taxon>
        <taxon>Zoopagomycota</taxon>
        <taxon>Kickxellomycotina</taxon>
        <taxon>Dimargaritomycetes</taxon>
        <taxon>Dimargaritales</taxon>
        <taxon>Dimargaritaceae</taxon>
        <taxon>Tieghemiomyces</taxon>
    </lineage>
</organism>
<dbReference type="InterPro" id="IPR032974">
    <property type="entry name" value="Polypren_kinase"/>
</dbReference>
<keyword evidence="12" id="KW-1185">Reference proteome</keyword>
<dbReference type="PANTHER" id="PTHR13205">
    <property type="entry name" value="TRANSMEMBRANE PROTEIN 15-RELATED"/>
    <property type="match status" value="1"/>
</dbReference>
<proteinExistence type="inferred from homology"/>
<feature type="transmembrane region" description="Helical" evidence="10">
    <location>
        <begin position="65"/>
        <end position="89"/>
    </location>
</feature>
<feature type="transmembrane region" description="Helical" evidence="10">
    <location>
        <begin position="231"/>
        <end position="249"/>
    </location>
</feature>
<evidence type="ECO:0000256" key="3">
    <source>
        <dbReference type="ARBA" id="ARBA00012132"/>
    </source>
</evidence>
<name>A0A9W8DZB6_9FUNG</name>
<dbReference type="GO" id="GO:0043048">
    <property type="term" value="P:dolichyl monophosphate biosynthetic process"/>
    <property type="evidence" value="ECO:0007669"/>
    <property type="project" value="TreeGrafter"/>
</dbReference>
<comment type="similarity">
    <text evidence="2">Belongs to the polyprenol kinase family.</text>
</comment>
<feature type="transmembrane region" description="Helical" evidence="10">
    <location>
        <begin position="409"/>
        <end position="428"/>
    </location>
</feature>
<evidence type="ECO:0000256" key="8">
    <source>
        <dbReference type="ARBA" id="ARBA00022989"/>
    </source>
</evidence>
<protein>
    <recommendedName>
        <fullName evidence="3">dolichol kinase</fullName>
        <ecNumber evidence="3">2.7.1.108</ecNumber>
    </recommendedName>
</protein>
<keyword evidence="5 10" id="KW-0812">Transmembrane</keyword>
<dbReference type="Proteomes" id="UP001150569">
    <property type="component" value="Unassembled WGS sequence"/>
</dbReference>
<evidence type="ECO:0000256" key="2">
    <source>
        <dbReference type="ARBA" id="ARBA00010794"/>
    </source>
</evidence>
<dbReference type="OrthoDB" id="377083at2759"/>
<keyword evidence="6 11" id="KW-0418">Kinase</keyword>
<keyword evidence="4" id="KW-0808">Transferase</keyword>
<comment type="subcellular location">
    <subcellularLocation>
        <location evidence="1">Endoplasmic reticulum membrane</location>
        <topology evidence="1">Multi-pass membrane protein</topology>
    </subcellularLocation>
</comment>
<feature type="transmembrane region" description="Helical" evidence="10">
    <location>
        <begin position="472"/>
        <end position="491"/>
    </location>
</feature>
<evidence type="ECO:0000256" key="1">
    <source>
        <dbReference type="ARBA" id="ARBA00004477"/>
    </source>
</evidence>
<evidence type="ECO:0000256" key="7">
    <source>
        <dbReference type="ARBA" id="ARBA00022824"/>
    </source>
</evidence>
<keyword evidence="7" id="KW-0256">Endoplasmic reticulum</keyword>
<dbReference type="EC" id="2.7.1.108" evidence="3"/>
<dbReference type="GO" id="GO:0005789">
    <property type="term" value="C:endoplasmic reticulum membrane"/>
    <property type="evidence" value="ECO:0007669"/>
    <property type="project" value="UniProtKB-SubCell"/>
</dbReference>
<comment type="caution">
    <text evidence="11">The sequence shown here is derived from an EMBL/GenBank/DDBJ whole genome shotgun (WGS) entry which is preliminary data.</text>
</comment>
<dbReference type="GO" id="GO:0004168">
    <property type="term" value="F:dolichol kinase activity"/>
    <property type="evidence" value="ECO:0007669"/>
    <property type="project" value="UniProtKB-EC"/>
</dbReference>
<reference evidence="11" key="1">
    <citation type="submission" date="2022-07" db="EMBL/GenBank/DDBJ databases">
        <title>Phylogenomic reconstructions and comparative analyses of Kickxellomycotina fungi.</title>
        <authorList>
            <person name="Reynolds N.K."/>
            <person name="Stajich J.E."/>
            <person name="Barry K."/>
            <person name="Grigoriev I.V."/>
            <person name="Crous P."/>
            <person name="Smith M.E."/>
        </authorList>
    </citation>
    <scope>NUCLEOTIDE SEQUENCE</scope>
    <source>
        <strain evidence="11">RSA 861</strain>
    </source>
</reference>